<dbReference type="Proteomes" id="UP000626220">
    <property type="component" value="Unassembled WGS sequence"/>
</dbReference>
<reference evidence="1" key="1">
    <citation type="journal article" date="2014" name="Int. J. Syst. Evol. Microbiol.">
        <title>Complete genome sequence of Corynebacterium casei LMG S-19264T (=DSM 44701T), isolated from a smear-ripened cheese.</title>
        <authorList>
            <consortium name="US DOE Joint Genome Institute (JGI-PGF)"/>
            <person name="Walter F."/>
            <person name="Albersmeier A."/>
            <person name="Kalinowski J."/>
            <person name="Ruckert C."/>
        </authorList>
    </citation>
    <scope>NUCLEOTIDE SEQUENCE</scope>
    <source>
        <strain evidence="1">KCTC 42650</strain>
    </source>
</reference>
<evidence type="ECO:0000313" key="1">
    <source>
        <dbReference type="EMBL" id="GHF72060.1"/>
    </source>
</evidence>
<name>A0A8J3MB19_9RHOB</name>
<accession>A0A8J3MB19</accession>
<proteinExistence type="predicted"/>
<evidence type="ECO:0000313" key="2">
    <source>
        <dbReference type="Proteomes" id="UP000626220"/>
    </source>
</evidence>
<dbReference type="AlphaFoldDB" id="A0A8J3MB19"/>
<sequence>MTKTYDTRSREELLSAPHFAPYLGAGRLAEIGLRELRTLDAFFLYAAAQDIAVPEIEDFLAFVAEDTSPRRLENLRTALDRLLPDGTPVLRTIRDAIRIKQPRSRVCDRTDRDTLLASLAMAPYRDLPAMAELGLEDLRVFARFLDFSAARSITVPTVDDYLAFAGDVASSRRLRSLKIAIETLLPGSPAAHVILAEAIARKSPPRLSRAGSKPRPPAARRVELEDLPDEWRAQLSRMRVGAVAVHERAYAASVIDSMIEVLREFARVQIDAGAEVTITIEGIRRMEARRTELAPDAETARYTLQGDRPATRHTAVMRLRQFAEALGIDGLTLAAIRAHENALRADLDSVVPLKAGRYNRLPDLRETWRLAHALLEESRTTRRRQSQLRLINEAFCIAFWTLIPLRLEDGQLVWARDITFDGARYQVDIDTHKEGEPLRGRLHPGLTPFLDALVCRGMDAAYLEHFRQDALGQGLPVLRDISGRQLSREYPSTVWRKHMGTGAHIARMRIHSELGQLGPDGVEMALAMNAQRDPRTRHAYQSESVAQAQRRRGQDMIDALMAEAFDSV</sequence>
<dbReference type="EMBL" id="BNCJ01000030">
    <property type="protein sequence ID" value="GHF72060.1"/>
    <property type="molecule type" value="Genomic_DNA"/>
</dbReference>
<dbReference type="RefSeq" id="WP_189682750.1">
    <property type="nucleotide sequence ID" value="NZ_BNCJ01000030.1"/>
</dbReference>
<reference evidence="1" key="2">
    <citation type="submission" date="2020-09" db="EMBL/GenBank/DDBJ databases">
        <authorList>
            <person name="Sun Q."/>
            <person name="Kim S."/>
        </authorList>
    </citation>
    <scope>NUCLEOTIDE SEQUENCE</scope>
    <source>
        <strain evidence="1">KCTC 42650</strain>
    </source>
</reference>
<gene>
    <name evidence="1" type="ORF">GCM10017056_48830</name>
</gene>
<organism evidence="1 2">
    <name type="scientific">Seohaeicola zhoushanensis</name>
    <dbReference type="NCBI Taxonomy" id="1569283"/>
    <lineage>
        <taxon>Bacteria</taxon>
        <taxon>Pseudomonadati</taxon>
        <taxon>Pseudomonadota</taxon>
        <taxon>Alphaproteobacteria</taxon>
        <taxon>Rhodobacterales</taxon>
        <taxon>Roseobacteraceae</taxon>
        <taxon>Seohaeicola</taxon>
    </lineage>
</organism>
<comment type="caution">
    <text evidence="1">The sequence shown here is derived from an EMBL/GenBank/DDBJ whole genome shotgun (WGS) entry which is preliminary data.</text>
</comment>
<protein>
    <submittedName>
        <fullName evidence="1">Uncharacterized protein</fullName>
    </submittedName>
</protein>
<keyword evidence="2" id="KW-1185">Reference proteome</keyword>